<sequence length="192" mass="20980">MVTHMTTIVLLGGNGYIGREVTQQWLTRDPSADFYVVSRSGQNQLQNSRIQNIAADVTDFDAVNQVIPEQIDYIVDFVGRPAKTDAELITVNQKPAEVMQKIAETHQAQAMGMIGGQLGPKSFVTLKAKLIKQLKTSPVRLATVNPTLVYGAGRSDSMAKMVPLLKFFGLFSATFKPVTVSAVAQELLDQLI</sequence>
<dbReference type="Pfam" id="PF01370">
    <property type="entry name" value="Epimerase"/>
    <property type="match status" value="1"/>
</dbReference>
<feature type="domain" description="NAD-dependent epimerase/dehydratase" evidence="1">
    <location>
        <begin position="8"/>
        <end position="84"/>
    </location>
</feature>
<dbReference type="AlphaFoldDB" id="A0A0R1RRT0"/>
<reference evidence="2 3" key="1">
    <citation type="journal article" date="2015" name="Genome Announc.">
        <title>Expanding the biotechnology potential of lactobacilli through comparative genomics of 213 strains and associated genera.</title>
        <authorList>
            <person name="Sun Z."/>
            <person name="Harris H.M."/>
            <person name="McCann A."/>
            <person name="Guo C."/>
            <person name="Argimon S."/>
            <person name="Zhang W."/>
            <person name="Yang X."/>
            <person name="Jeffery I.B."/>
            <person name="Cooney J.C."/>
            <person name="Kagawa T.F."/>
            <person name="Liu W."/>
            <person name="Song Y."/>
            <person name="Salvetti E."/>
            <person name="Wrobel A."/>
            <person name="Rasinkangas P."/>
            <person name="Parkhill J."/>
            <person name="Rea M.C."/>
            <person name="O'Sullivan O."/>
            <person name="Ritari J."/>
            <person name="Douillard F.P."/>
            <person name="Paul Ross R."/>
            <person name="Yang R."/>
            <person name="Briner A.E."/>
            <person name="Felis G.E."/>
            <person name="de Vos W.M."/>
            <person name="Barrangou R."/>
            <person name="Klaenhammer T.R."/>
            <person name="Caufield P.W."/>
            <person name="Cui Y."/>
            <person name="Zhang H."/>
            <person name="O'Toole P.W."/>
        </authorList>
    </citation>
    <scope>NUCLEOTIDE SEQUENCE [LARGE SCALE GENOMIC DNA]</scope>
    <source>
        <strain evidence="2 3">DSM 14340</strain>
    </source>
</reference>
<dbReference type="eggNOG" id="ENOG5032CC9">
    <property type="taxonomic scope" value="Bacteria"/>
</dbReference>
<evidence type="ECO:0000259" key="1">
    <source>
        <dbReference type="Pfam" id="PF01370"/>
    </source>
</evidence>
<dbReference type="InterPro" id="IPR036291">
    <property type="entry name" value="NAD(P)-bd_dom_sf"/>
</dbReference>
<proteinExistence type="predicted"/>
<dbReference type="Gene3D" id="3.40.50.720">
    <property type="entry name" value="NAD(P)-binding Rossmann-like Domain"/>
    <property type="match status" value="1"/>
</dbReference>
<dbReference type="Proteomes" id="UP000051264">
    <property type="component" value="Unassembled WGS sequence"/>
</dbReference>
<dbReference type="PATRIC" id="fig|1423747.3.peg.1873"/>
<evidence type="ECO:0000313" key="2">
    <source>
        <dbReference type="EMBL" id="KRL59086.1"/>
    </source>
</evidence>
<evidence type="ECO:0000313" key="3">
    <source>
        <dbReference type="Proteomes" id="UP000051264"/>
    </source>
</evidence>
<accession>A0A0R1RRT0</accession>
<dbReference type="EMBL" id="AZEX01000055">
    <property type="protein sequence ID" value="KRL59086.1"/>
    <property type="molecule type" value="Genomic_DNA"/>
</dbReference>
<dbReference type="InterPro" id="IPR001509">
    <property type="entry name" value="Epimerase_deHydtase"/>
</dbReference>
<comment type="caution">
    <text evidence="2">The sequence shown here is derived from an EMBL/GenBank/DDBJ whole genome shotgun (WGS) entry which is preliminary data.</text>
</comment>
<organism evidence="2 3">
    <name type="scientific">Latilactobacillus fuchuensis DSM 14340 = JCM 11249</name>
    <dbReference type="NCBI Taxonomy" id="1423747"/>
    <lineage>
        <taxon>Bacteria</taxon>
        <taxon>Bacillati</taxon>
        <taxon>Bacillota</taxon>
        <taxon>Bacilli</taxon>
        <taxon>Lactobacillales</taxon>
        <taxon>Lactobacillaceae</taxon>
        <taxon>Latilactobacillus</taxon>
    </lineage>
</organism>
<gene>
    <name evidence="2" type="ORF">FC69_GL001844</name>
</gene>
<dbReference type="STRING" id="1423747.FC69_GL001844"/>
<name>A0A0R1RRT0_9LACO</name>
<dbReference type="SUPFAM" id="SSF51735">
    <property type="entry name" value="NAD(P)-binding Rossmann-fold domains"/>
    <property type="match status" value="1"/>
</dbReference>
<protein>
    <recommendedName>
        <fullName evidence="1">NAD-dependent epimerase/dehydratase domain-containing protein</fullName>
    </recommendedName>
</protein>